<reference evidence="2 3" key="1">
    <citation type="submission" date="2015-10" db="EMBL/GenBank/DDBJ databases">
        <authorList>
            <person name="Rovetto F.F."/>
            <person name="Cocolin L.L."/>
            <person name="Illeghems K.K."/>
            <person name="Van Nieuwerbuegh F.F."/>
            <person name="Houf K.K."/>
        </authorList>
    </citation>
    <scope>NUCLEOTIDE SEQUENCE [LARGE SCALE GENOMIC DNA]</scope>
    <source>
        <strain evidence="2 3">LMG 24486</strain>
    </source>
</reference>
<evidence type="ECO:0000313" key="2">
    <source>
        <dbReference type="EMBL" id="OCL95927.1"/>
    </source>
</evidence>
<gene>
    <name evidence="2" type="ORF">AA347_01416</name>
</gene>
<dbReference type="InterPro" id="IPR052942">
    <property type="entry name" value="LPS_cholinephosphotransferase"/>
</dbReference>
<keyword evidence="3" id="KW-1185">Reference proteome</keyword>
<name>A0A1C7WSW1_9BACT</name>
<evidence type="ECO:0000259" key="1">
    <source>
        <dbReference type="Pfam" id="PF04991"/>
    </source>
</evidence>
<comment type="caution">
    <text evidence="2">The sequence shown here is derived from an EMBL/GenBank/DDBJ whole genome shotgun (WGS) entry which is preliminary data.</text>
</comment>
<dbReference type="PANTHER" id="PTHR43404:SF2">
    <property type="entry name" value="LIPOPOLYSACCHARIDE CHOLINEPHOSPHOTRANSFERASE LICD"/>
    <property type="match status" value="1"/>
</dbReference>
<dbReference type="Pfam" id="PF04991">
    <property type="entry name" value="LicD"/>
    <property type="match status" value="1"/>
</dbReference>
<dbReference type="RefSeq" id="WP_066390390.1">
    <property type="nucleotide sequence ID" value="NZ_CP035926.1"/>
</dbReference>
<accession>A0A1C7WSW1</accession>
<proteinExistence type="predicted"/>
<organism evidence="2 3">
    <name type="scientific">Aliarcobacter thereius LMG 24486</name>
    <dbReference type="NCBI Taxonomy" id="1032240"/>
    <lineage>
        <taxon>Bacteria</taxon>
        <taxon>Pseudomonadati</taxon>
        <taxon>Campylobacterota</taxon>
        <taxon>Epsilonproteobacteria</taxon>
        <taxon>Campylobacterales</taxon>
        <taxon>Arcobacteraceae</taxon>
        <taxon>Aliarcobacter</taxon>
    </lineage>
</organism>
<feature type="domain" description="LicD/FKTN/FKRP nucleotidyltransferase" evidence="1">
    <location>
        <begin position="26"/>
        <end position="248"/>
    </location>
</feature>
<dbReference type="InterPro" id="IPR007074">
    <property type="entry name" value="LicD/FKTN/FKRP_NTP_transf"/>
</dbReference>
<dbReference type="PANTHER" id="PTHR43404">
    <property type="entry name" value="LIPOPOLYSACCHARIDE CHOLINEPHOSPHOTRANSFERASE LICD"/>
    <property type="match status" value="1"/>
</dbReference>
<sequence length="275" mass="32972">MNIKEIDNKVIKKTLLETMEQFHNFCEQNNLKYFMVGGTLLGAVRHKGFIPWDDDIDVSMPKCDYEKLLKMSDKFNYPFLLKHFKIDGKHIYPNIQLINNNIIIEEDFYKSFPNGLWIDVFPLDYSFESNIAKKIQYGILRFLRNLLIIRVGSFKKKNKGAFTYNFIKFNHYLFRIIPISFFNNIRYLFEKLFNTISKKEYITNTYGAYGIREVSPKYIFSDRILLEFENRKYWAPKEYDLYLKKIYGDYMVLPDESKRIGNHIHKIISINDESL</sequence>
<evidence type="ECO:0000313" key="3">
    <source>
        <dbReference type="Proteomes" id="UP000092987"/>
    </source>
</evidence>
<dbReference type="EMBL" id="LLKQ01000001">
    <property type="protein sequence ID" value="OCL95927.1"/>
    <property type="molecule type" value="Genomic_DNA"/>
</dbReference>
<dbReference type="Proteomes" id="UP000092987">
    <property type="component" value="Unassembled WGS sequence"/>
</dbReference>
<protein>
    <submittedName>
        <fullName evidence="2">LicD family protein</fullName>
    </submittedName>
</protein>